<feature type="domain" description="Beta-lactamase-related" evidence="3">
    <location>
        <begin position="115"/>
        <end position="327"/>
    </location>
</feature>
<dbReference type="InterPro" id="IPR050789">
    <property type="entry name" value="Diverse_Enzym_Activities"/>
</dbReference>
<name>M7SFG8_EUTLA</name>
<dbReference type="STRING" id="1287681.M7SFG8"/>
<protein>
    <submittedName>
        <fullName evidence="4">Putative beta-lactamase family protein</fullName>
    </submittedName>
</protein>
<sequence>MEGDEMESFTNMTQFSHESAYEEACRTGVLPGAVLVATDATGKFRYAKAFGETARGEKLALDSVMWTASCTKLLTAVAALQQVDRGNIGLDDDVATILPELAAAEVLEDFDSEGKPPGHGWSYGSGLDWVGQIVERLSGLKLGEYMRANIWGPLGMKHMGFNPDESPELKERKIGLSILGEDGRLAPTTEGYIYSHTERDDHYGGTGVWGSAESFLPILQTLCANDGRVLSPALVDEMFRPQLGAESKAALNYTLKNIDIARRVYGNSFDVDNQDFSYGLGGNIGLRDEDGRRAAGTMSWGGIPNLIWWVDRKTGLCGACFTQLMPVGDVNGNNLMRLFEKAIYERYQEFSAEI</sequence>
<keyword evidence="5" id="KW-1185">Reference proteome</keyword>
<dbReference type="PANTHER" id="PTHR43283">
    <property type="entry name" value="BETA-LACTAMASE-RELATED"/>
    <property type="match status" value="1"/>
</dbReference>
<feature type="domain" description="Beta-lactamase-related" evidence="3">
    <location>
        <begin position="28"/>
        <end position="103"/>
    </location>
</feature>
<comment type="similarity">
    <text evidence="1">Belongs to the class-A beta-lactamase family.</text>
</comment>
<dbReference type="OrthoDB" id="428260at2759"/>
<evidence type="ECO:0000259" key="3">
    <source>
        <dbReference type="Pfam" id="PF00144"/>
    </source>
</evidence>
<dbReference type="Gene3D" id="3.40.710.10">
    <property type="entry name" value="DD-peptidase/beta-lactamase superfamily"/>
    <property type="match status" value="2"/>
</dbReference>
<dbReference type="EMBL" id="KB707333">
    <property type="protein sequence ID" value="EMR62922.1"/>
    <property type="molecule type" value="Genomic_DNA"/>
</dbReference>
<evidence type="ECO:0000313" key="4">
    <source>
        <dbReference type="EMBL" id="EMR62922.1"/>
    </source>
</evidence>
<dbReference type="InterPro" id="IPR001466">
    <property type="entry name" value="Beta-lactam-related"/>
</dbReference>
<dbReference type="KEGG" id="ela:UCREL1_10135"/>
<dbReference type="AlphaFoldDB" id="M7SFG8"/>
<evidence type="ECO:0000313" key="5">
    <source>
        <dbReference type="Proteomes" id="UP000012174"/>
    </source>
</evidence>
<dbReference type="Pfam" id="PF00144">
    <property type="entry name" value="Beta-lactamase"/>
    <property type="match status" value="2"/>
</dbReference>
<organism evidence="4 5">
    <name type="scientific">Eutypa lata (strain UCR-EL1)</name>
    <name type="common">Grapevine dieback disease fungus</name>
    <name type="synonym">Eutypa armeniacae</name>
    <dbReference type="NCBI Taxonomy" id="1287681"/>
    <lineage>
        <taxon>Eukaryota</taxon>
        <taxon>Fungi</taxon>
        <taxon>Dikarya</taxon>
        <taxon>Ascomycota</taxon>
        <taxon>Pezizomycotina</taxon>
        <taxon>Sordariomycetes</taxon>
        <taxon>Xylariomycetidae</taxon>
        <taxon>Xylariales</taxon>
        <taxon>Diatrypaceae</taxon>
        <taxon>Eutypa</taxon>
    </lineage>
</organism>
<dbReference type="OMA" id="WAYSTGL"/>
<gene>
    <name evidence="4" type="ORF">UCREL1_10135</name>
</gene>
<dbReference type="HOGENOM" id="CLU_020027_11_1_1"/>
<proteinExistence type="inferred from homology"/>
<dbReference type="SUPFAM" id="SSF56601">
    <property type="entry name" value="beta-lactamase/transpeptidase-like"/>
    <property type="match status" value="1"/>
</dbReference>
<dbReference type="InterPro" id="IPR012338">
    <property type="entry name" value="Beta-lactam/transpept-like"/>
</dbReference>
<evidence type="ECO:0000256" key="1">
    <source>
        <dbReference type="ARBA" id="ARBA00009009"/>
    </source>
</evidence>
<dbReference type="Proteomes" id="UP000012174">
    <property type="component" value="Unassembled WGS sequence"/>
</dbReference>
<dbReference type="GO" id="GO:0016787">
    <property type="term" value="F:hydrolase activity"/>
    <property type="evidence" value="ECO:0007669"/>
    <property type="project" value="UniProtKB-KW"/>
</dbReference>
<dbReference type="eggNOG" id="ENOG502S4UR">
    <property type="taxonomic scope" value="Eukaryota"/>
</dbReference>
<accession>M7SFG8</accession>
<keyword evidence="2" id="KW-0378">Hydrolase</keyword>
<dbReference type="PANTHER" id="PTHR43283:SF17">
    <property type="entry name" value="(LOVD), PUTATIVE (AFU_ORTHOLOGUE AFUA_5G00920)-RELATED"/>
    <property type="match status" value="1"/>
</dbReference>
<reference evidence="5" key="1">
    <citation type="journal article" date="2013" name="Genome Announc.">
        <title>Draft genome sequence of the grapevine dieback fungus Eutypa lata UCR-EL1.</title>
        <authorList>
            <person name="Blanco-Ulate B."/>
            <person name="Rolshausen P.E."/>
            <person name="Cantu D."/>
        </authorList>
    </citation>
    <scope>NUCLEOTIDE SEQUENCE [LARGE SCALE GENOMIC DNA]</scope>
    <source>
        <strain evidence="5">UCR-EL1</strain>
    </source>
</reference>
<evidence type="ECO:0000256" key="2">
    <source>
        <dbReference type="ARBA" id="ARBA00022801"/>
    </source>
</evidence>